<evidence type="ECO:0000313" key="2">
    <source>
        <dbReference type="Proteomes" id="UP000253551"/>
    </source>
</evidence>
<dbReference type="AlphaFoldDB" id="A0A367KHR8"/>
<organism evidence="1 2">
    <name type="scientific">Rhizopus stolonifer</name>
    <name type="common">Rhizopus nigricans</name>
    <dbReference type="NCBI Taxonomy" id="4846"/>
    <lineage>
        <taxon>Eukaryota</taxon>
        <taxon>Fungi</taxon>
        <taxon>Fungi incertae sedis</taxon>
        <taxon>Mucoromycota</taxon>
        <taxon>Mucoromycotina</taxon>
        <taxon>Mucoromycetes</taxon>
        <taxon>Mucorales</taxon>
        <taxon>Mucorineae</taxon>
        <taxon>Rhizopodaceae</taxon>
        <taxon>Rhizopus</taxon>
    </lineage>
</organism>
<sequence length="67" mass="7355">MTDNRTIIKEIPNLLEQPILDYSPSKAIGGSSLGATRGVERHPMQALEISFTVVQTPEDRGANDNNF</sequence>
<comment type="caution">
    <text evidence="1">The sequence shown here is derived from an EMBL/GenBank/DDBJ whole genome shotgun (WGS) entry which is preliminary data.</text>
</comment>
<dbReference type="OrthoDB" id="10620369at2759"/>
<dbReference type="Proteomes" id="UP000253551">
    <property type="component" value="Unassembled WGS sequence"/>
</dbReference>
<dbReference type="EMBL" id="PJQM01001669">
    <property type="protein sequence ID" value="RCI01775.1"/>
    <property type="molecule type" value="Genomic_DNA"/>
</dbReference>
<evidence type="ECO:0000313" key="1">
    <source>
        <dbReference type="EMBL" id="RCI01775.1"/>
    </source>
</evidence>
<proteinExistence type="predicted"/>
<reference evidence="1 2" key="1">
    <citation type="journal article" date="2018" name="G3 (Bethesda)">
        <title>Phylogenetic and Phylogenomic Definition of Rhizopus Species.</title>
        <authorList>
            <person name="Gryganskyi A.P."/>
            <person name="Golan J."/>
            <person name="Dolatabadi S."/>
            <person name="Mondo S."/>
            <person name="Robb S."/>
            <person name="Idnurm A."/>
            <person name="Muszewska A."/>
            <person name="Steczkiewicz K."/>
            <person name="Masonjones S."/>
            <person name="Liao H.L."/>
            <person name="Gajdeczka M.T."/>
            <person name="Anike F."/>
            <person name="Vuek A."/>
            <person name="Anishchenko I.M."/>
            <person name="Voigt K."/>
            <person name="de Hoog G.S."/>
            <person name="Smith M.E."/>
            <person name="Heitman J."/>
            <person name="Vilgalys R."/>
            <person name="Stajich J.E."/>
        </authorList>
    </citation>
    <scope>NUCLEOTIDE SEQUENCE [LARGE SCALE GENOMIC DNA]</scope>
    <source>
        <strain evidence="1 2">LSU 92-RS-03</strain>
    </source>
</reference>
<gene>
    <name evidence="1" type="ORF">CU098_007794</name>
</gene>
<protein>
    <submittedName>
        <fullName evidence="1">Uncharacterized protein</fullName>
    </submittedName>
</protein>
<accession>A0A367KHR8</accession>
<keyword evidence="2" id="KW-1185">Reference proteome</keyword>
<name>A0A367KHR8_RHIST</name>